<name>A0ABN2N9W3_9PSEU</name>
<dbReference type="SUPFAM" id="SSF48150">
    <property type="entry name" value="DNA-glycosylase"/>
    <property type="match status" value="1"/>
</dbReference>
<dbReference type="RefSeq" id="WP_344420323.1">
    <property type="nucleotide sequence ID" value="NZ_BAAAQK010000017.1"/>
</dbReference>
<organism evidence="1 2">
    <name type="scientific">Pseudonocardia ailaonensis</name>
    <dbReference type="NCBI Taxonomy" id="367279"/>
    <lineage>
        <taxon>Bacteria</taxon>
        <taxon>Bacillati</taxon>
        <taxon>Actinomycetota</taxon>
        <taxon>Actinomycetes</taxon>
        <taxon>Pseudonocardiales</taxon>
        <taxon>Pseudonocardiaceae</taxon>
        <taxon>Pseudonocardia</taxon>
    </lineage>
</organism>
<evidence type="ECO:0008006" key="3">
    <source>
        <dbReference type="Google" id="ProtNLM"/>
    </source>
</evidence>
<sequence length="220" mass="23785">MDLFHRERVVALLTKVGRLPGFPDFPGVEAGGARYQHMGALLADAALQAAIDFDSVVKLRVEKLLVAWPDAVTVDTFRARVAAEGLGGVLDWKHPEKLARALRLADLLAAEGVQTVDQLRSWCQLPDSRSKLLKIKGVGEKTADYVAVLAGGQAIAVDRRIRAFVGSGSGEEIRSLLTAVASELNLDLGVLDRVVWAAGKAELPPDDPSRHRRGRPDRPC</sequence>
<evidence type="ECO:0000313" key="1">
    <source>
        <dbReference type="EMBL" id="GAA1859569.1"/>
    </source>
</evidence>
<evidence type="ECO:0000313" key="2">
    <source>
        <dbReference type="Proteomes" id="UP001500449"/>
    </source>
</evidence>
<dbReference type="Proteomes" id="UP001500449">
    <property type="component" value="Unassembled WGS sequence"/>
</dbReference>
<comment type="caution">
    <text evidence="1">The sequence shown here is derived from an EMBL/GenBank/DDBJ whole genome shotgun (WGS) entry which is preliminary data.</text>
</comment>
<gene>
    <name evidence="1" type="ORF">GCM10009836_44730</name>
</gene>
<protein>
    <recommendedName>
        <fullName evidence="3">HhH-GPD domain-containing protein</fullName>
    </recommendedName>
</protein>
<reference evidence="1 2" key="1">
    <citation type="journal article" date="2019" name="Int. J. Syst. Evol. Microbiol.">
        <title>The Global Catalogue of Microorganisms (GCM) 10K type strain sequencing project: providing services to taxonomists for standard genome sequencing and annotation.</title>
        <authorList>
            <consortium name="The Broad Institute Genomics Platform"/>
            <consortium name="The Broad Institute Genome Sequencing Center for Infectious Disease"/>
            <person name="Wu L."/>
            <person name="Ma J."/>
        </authorList>
    </citation>
    <scope>NUCLEOTIDE SEQUENCE [LARGE SCALE GENOMIC DNA]</scope>
    <source>
        <strain evidence="1 2">JCM 16009</strain>
    </source>
</reference>
<dbReference type="InterPro" id="IPR011257">
    <property type="entry name" value="DNA_glycosylase"/>
</dbReference>
<keyword evidence="2" id="KW-1185">Reference proteome</keyword>
<accession>A0ABN2N9W3</accession>
<dbReference type="Gene3D" id="1.10.340.30">
    <property type="entry name" value="Hypothetical protein, domain 2"/>
    <property type="match status" value="1"/>
</dbReference>
<proteinExistence type="predicted"/>
<dbReference type="EMBL" id="BAAAQK010000017">
    <property type="protein sequence ID" value="GAA1859569.1"/>
    <property type="molecule type" value="Genomic_DNA"/>
</dbReference>